<dbReference type="RefSeq" id="WP_194288323.1">
    <property type="nucleotide sequence ID" value="NZ_BAAAIK010000002.1"/>
</dbReference>
<dbReference type="Pfam" id="PF08021">
    <property type="entry name" value="FAD_binding_9"/>
    <property type="match status" value="1"/>
</dbReference>
<gene>
    <name evidence="2" type="ORF">FB467_2009</name>
</gene>
<proteinExistence type="predicted"/>
<dbReference type="PANTHER" id="PTHR30157">
    <property type="entry name" value="FERRIC REDUCTASE, NADPH-DEPENDENT"/>
    <property type="match status" value="1"/>
</dbReference>
<dbReference type="Gene3D" id="2.40.30.10">
    <property type="entry name" value="Translation factors"/>
    <property type="match status" value="1"/>
</dbReference>
<evidence type="ECO:0000313" key="3">
    <source>
        <dbReference type="Proteomes" id="UP000319516"/>
    </source>
</evidence>
<dbReference type="InterPro" id="IPR007037">
    <property type="entry name" value="SIP_rossman_dom"/>
</dbReference>
<dbReference type="SUPFAM" id="SSF63380">
    <property type="entry name" value="Riboflavin synthase domain-like"/>
    <property type="match status" value="1"/>
</dbReference>
<dbReference type="Gene3D" id="3.40.50.80">
    <property type="entry name" value="Nucleotide-binding domain of ferredoxin-NADP reductase (FNR) module"/>
    <property type="match status" value="1"/>
</dbReference>
<reference evidence="2 3" key="1">
    <citation type="submission" date="2019-06" db="EMBL/GenBank/DDBJ databases">
        <title>Sequencing the genomes of 1000 actinobacteria strains.</title>
        <authorList>
            <person name="Klenk H.-P."/>
        </authorList>
    </citation>
    <scope>NUCLEOTIDE SEQUENCE [LARGE SCALE GENOMIC DNA]</scope>
    <source>
        <strain evidence="2 3">DSM 12335</strain>
    </source>
</reference>
<evidence type="ECO:0000259" key="1">
    <source>
        <dbReference type="PROSITE" id="PS51384"/>
    </source>
</evidence>
<dbReference type="EMBL" id="VFOP01000001">
    <property type="protein sequence ID" value="TQL50889.1"/>
    <property type="molecule type" value="Genomic_DNA"/>
</dbReference>
<comment type="caution">
    <text evidence="2">The sequence shown here is derived from an EMBL/GenBank/DDBJ whole genome shotgun (WGS) entry which is preliminary data.</text>
</comment>
<dbReference type="InterPro" id="IPR013113">
    <property type="entry name" value="SIP_FAD-bd"/>
</dbReference>
<evidence type="ECO:0000313" key="2">
    <source>
        <dbReference type="EMBL" id="TQL50889.1"/>
    </source>
</evidence>
<protein>
    <submittedName>
        <fullName evidence="2">NADPH-dependent ferric siderophore reductase</fullName>
    </submittedName>
</protein>
<dbReference type="PROSITE" id="PS51384">
    <property type="entry name" value="FAD_FR"/>
    <property type="match status" value="1"/>
</dbReference>
<dbReference type="InterPro" id="IPR017927">
    <property type="entry name" value="FAD-bd_FR_type"/>
</dbReference>
<dbReference type="InterPro" id="IPR039374">
    <property type="entry name" value="SIP_fam"/>
</dbReference>
<dbReference type="Pfam" id="PF04954">
    <property type="entry name" value="SIP"/>
    <property type="match status" value="1"/>
</dbReference>
<dbReference type="InterPro" id="IPR039261">
    <property type="entry name" value="FNR_nucleotide-bd"/>
</dbReference>
<dbReference type="InterPro" id="IPR017938">
    <property type="entry name" value="Riboflavin_synthase-like_b-brl"/>
</dbReference>
<feature type="domain" description="FAD-binding FR-type" evidence="1">
    <location>
        <begin position="16"/>
        <end position="150"/>
    </location>
</feature>
<organism evidence="2 3">
    <name type="scientific">Ornithinicoccus hortensis</name>
    <dbReference type="NCBI Taxonomy" id="82346"/>
    <lineage>
        <taxon>Bacteria</taxon>
        <taxon>Bacillati</taxon>
        <taxon>Actinomycetota</taxon>
        <taxon>Actinomycetes</taxon>
        <taxon>Micrococcales</taxon>
        <taxon>Intrasporangiaceae</taxon>
        <taxon>Ornithinicoccus</taxon>
    </lineage>
</organism>
<sequence length="274" mass="29519">MAKTNIGASRIKPEQTGLLTLEVLGREQVTPSFARVTLGRGDIEKFTPMGYDQWFRLFIPVAEDSLSRLPGKLDTLSYLKFLAISKTQRPVLRNYTVRAHRVTADGPEIDVDFVLHGEGDGAGPAASWAQACSPGDVVAILDEGITFTPPAEVRSTEIVADETGLPAVAGILASLPEDFTGRAWVEVPTAADRQDLPGPEGVELTWVVREDLHARPGAAVLAAARSAAPSTVPGYCWAVGEQQVPTGMRRHWIAAGVPKDRITFTGYWKAPKGH</sequence>
<dbReference type="CDD" id="cd06193">
    <property type="entry name" value="siderophore_interacting"/>
    <property type="match status" value="1"/>
</dbReference>
<accession>A0A542YS15</accession>
<name>A0A542YS15_9MICO</name>
<dbReference type="Proteomes" id="UP000319516">
    <property type="component" value="Unassembled WGS sequence"/>
</dbReference>
<dbReference type="PANTHER" id="PTHR30157:SF0">
    <property type="entry name" value="NADPH-DEPENDENT FERRIC-CHELATE REDUCTASE"/>
    <property type="match status" value="1"/>
</dbReference>
<dbReference type="AlphaFoldDB" id="A0A542YS15"/>
<keyword evidence="3" id="KW-1185">Reference proteome</keyword>
<dbReference type="GO" id="GO:0016491">
    <property type="term" value="F:oxidoreductase activity"/>
    <property type="evidence" value="ECO:0007669"/>
    <property type="project" value="InterPro"/>
</dbReference>